<dbReference type="Proteomes" id="UP000240883">
    <property type="component" value="Unassembled WGS sequence"/>
</dbReference>
<name>A0A2T2NLJ5_CORCC</name>
<sequence>MARSATRDEETDADGVNKVSKERSDSDANTNSHGNAQNGAQKTNSPKKKSLPAKLWEKTDLDLGTILMMGKAGLPPAIALAIYEADDAARTYTTLGYLMAIMSILGFCIMPRAKFIQTMTMNVLGTCIGAAIGLLMVWSGVQARLNTTDPTAPPQRYNSSQSAVCAIWLFFQIWLVNTLKSKFPQFAFPTIIYAIFVNVASTFGPQFMTTTQAKSFIQRLLETFLSGFAIATGVSLFIFPVTSRKVVKKEMTGFIMALKGALRAHKNYFQSLEKTDMFEETVILESKDDGKSEKPETKPEIEAIKKLTATFTELLGKLHGDLPFAKREIAYGKMTPEDFEALFKHLRETMMPLLGLGSLIDIFHRAAEVNHWHENEQEADDLRKRTVNDWNEIMQLVHEPFGNIIQAMDDGLMHVLLRLQFVKTPKKMKSSQATDAEAKGDVAVPGGQGFALYLEKQADTFYQTKESTLHRWIESKGIKVGENHFENIDLESEDLRLQPMQTRQRNRRQLYILLYIIFLLHSASRSILKLVRFADEKDQAVAKSKLILPGKKRFKKWMVSLFKEQDANHDDETTFAGLERQSTIVYMGEAFNNKKDPEHLAPQNGWENFGNFIRGIAGFLRSPDSAFGFRCACATMSIAIIAFLGDTQRFFTENRLVWAMIMVAISMVPTAGQSVFTFGLRIAGTVVAMIVAWLIWYIPGQKTPGIIVFLWFFVGLGFYIPLKRPDLIIVGIISVVTATMIVGYELQVRKIGEAAATSNGQVFYPIYILGPYRLATVTAGLLVAFFWTFFPFPITEHSALRQKLGGALYLSANYYSIMHETVMARIRGNEGDPASSTSPGYKLTKARNKVFAKQMLTLQGLRMHSAMIKFEFPLGGKFPKKDYDAITQLVTNIMNYTSLLGYASGSFLHPHFQNEEDRSSTKWFHDFQKIIGSVDLTSHEITSLLALLSSSITNGQPLPPYLKAPHSYQLLSKLEAVDHDILSLRHVAEPGYAAFAVMQISTRCIHQDLQKLLKAVKKLVGELDFSFHTVSTQSSSGASSMSTLARSSSHRSKDD</sequence>
<reference evidence="10 11" key="1">
    <citation type="journal article" date="2018" name="Front. Microbiol.">
        <title>Genome-Wide Analysis of Corynespora cassiicola Leaf Fall Disease Putative Effectors.</title>
        <authorList>
            <person name="Lopez D."/>
            <person name="Ribeiro S."/>
            <person name="Label P."/>
            <person name="Fumanal B."/>
            <person name="Venisse J.S."/>
            <person name="Kohler A."/>
            <person name="de Oliveira R.R."/>
            <person name="Labutti K."/>
            <person name="Lipzen A."/>
            <person name="Lail K."/>
            <person name="Bauer D."/>
            <person name="Ohm R.A."/>
            <person name="Barry K.W."/>
            <person name="Spatafora J."/>
            <person name="Grigoriev I.V."/>
            <person name="Martin F.M."/>
            <person name="Pujade-Renaud V."/>
        </authorList>
    </citation>
    <scope>NUCLEOTIDE SEQUENCE [LARGE SCALE GENOMIC DNA]</scope>
    <source>
        <strain evidence="10 11">Philippines</strain>
    </source>
</reference>
<feature type="domain" description="Integral membrane bound transporter" evidence="9">
    <location>
        <begin position="650"/>
        <end position="787"/>
    </location>
</feature>
<protein>
    <recommendedName>
        <fullName evidence="12">ER transporter 6TM N-terminal domain-containing protein</fullName>
    </recommendedName>
</protein>
<gene>
    <name evidence="10" type="ORF">BS50DRAFT_495481</name>
</gene>
<feature type="transmembrane region" description="Helical" evidence="6">
    <location>
        <begin position="89"/>
        <end position="109"/>
    </location>
</feature>
<accession>A0A2T2NLJ5</accession>
<feature type="region of interest" description="Disordered" evidence="5">
    <location>
        <begin position="1"/>
        <end position="51"/>
    </location>
</feature>
<feature type="transmembrane region" description="Helical" evidence="6">
    <location>
        <begin position="224"/>
        <end position="242"/>
    </location>
</feature>
<dbReference type="InterPro" id="IPR018820">
    <property type="entry name" value="BRE4-related_DUF2421"/>
</dbReference>
<dbReference type="InterPro" id="IPR049453">
    <property type="entry name" value="Memb_transporter_dom"/>
</dbReference>
<feature type="domain" description="Putative ER transporter 6TM N-terminal" evidence="8">
    <location>
        <begin position="156"/>
        <end position="430"/>
    </location>
</feature>
<feature type="domain" description="DUF2421" evidence="7">
    <location>
        <begin position="793"/>
        <end position="1022"/>
    </location>
</feature>
<feature type="transmembrane region" description="Helical" evidence="6">
    <location>
        <begin position="63"/>
        <end position="83"/>
    </location>
</feature>
<feature type="transmembrane region" description="Helical" evidence="6">
    <location>
        <begin position="510"/>
        <end position="528"/>
    </location>
</feature>
<feature type="transmembrane region" description="Helical" evidence="6">
    <location>
        <begin position="161"/>
        <end position="179"/>
    </location>
</feature>
<dbReference type="AlphaFoldDB" id="A0A2T2NLJ5"/>
<dbReference type="PANTHER" id="PTHR37994:SF4">
    <property type="entry name" value="ER TRANSPORTER 6TM N-TERMINAL DOMAIN-CONTAINING PROTEIN-RELATED"/>
    <property type="match status" value="1"/>
</dbReference>
<evidence type="ECO:0000313" key="10">
    <source>
        <dbReference type="EMBL" id="PSN66302.1"/>
    </source>
</evidence>
<feature type="transmembrane region" description="Helical" evidence="6">
    <location>
        <begin position="627"/>
        <end position="644"/>
    </location>
</feature>
<dbReference type="GO" id="GO:0016020">
    <property type="term" value="C:membrane"/>
    <property type="evidence" value="ECO:0007669"/>
    <property type="project" value="UniProtKB-SubCell"/>
</dbReference>
<dbReference type="EMBL" id="KZ678136">
    <property type="protein sequence ID" value="PSN66302.1"/>
    <property type="molecule type" value="Genomic_DNA"/>
</dbReference>
<dbReference type="STRING" id="1448308.A0A2T2NLJ5"/>
<dbReference type="OrthoDB" id="2274698at2759"/>
<feature type="transmembrane region" description="Helical" evidence="6">
    <location>
        <begin position="705"/>
        <end position="722"/>
    </location>
</feature>
<keyword evidence="11" id="KW-1185">Reference proteome</keyword>
<evidence type="ECO:0000256" key="1">
    <source>
        <dbReference type="ARBA" id="ARBA00004141"/>
    </source>
</evidence>
<comment type="subcellular location">
    <subcellularLocation>
        <location evidence="1">Membrane</location>
        <topology evidence="1">Multi-pass membrane protein</topology>
    </subcellularLocation>
</comment>
<feature type="transmembrane region" description="Helical" evidence="6">
    <location>
        <begin position="678"/>
        <end position="698"/>
    </location>
</feature>
<evidence type="ECO:0000259" key="7">
    <source>
        <dbReference type="Pfam" id="PF10334"/>
    </source>
</evidence>
<feature type="transmembrane region" description="Helical" evidence="6">
    <location>
        <begin position="766"/>
        <end position="790"/>
    </location>
</feature>
<keyword evidence="3 6" id="KW-1133">Transmembrane helix</keyword>
<dbReference type="Pfam" id="PF10334">
    <property type="entry name" value="BRE4"/>
    <property type="match status" value="1"/>
</dbReference>
<feature type="compositionally biased region" description="Polar residues" evidence="5">
    <location>
        <begin position="27"/>
        <end position="44"/>
    </location>
</feature>
<evidence type="ECO:0000256" key="3">
    <source>
        <dbReference type="ARBA" id="ARBA00022989"/>
    </source>
</evidence>
<evidence type="ECO:0000256" key="6">
    <source>
        <dbReference type="SAM" id="Phobius"/>
    </source>
</evidence>
<feature type="region of interest" description="Disordered" evidence="5">
    <location>
        <begin position="1032"/>
        <end position="1055"/>
    </location>
</feature>
<keyword evidence="2 6" id="KW-0812">Transmembrane</keyword>
<keyword evidence="4 6" id="KW-0472">Membrane</keyword>
<evidence type="ECO:0000256" key="5">
    <source>
        <dbReference type="SAM" id="MobiDB-lite"/>
    </source>
</evidence>
<feature type="transmembrane region" description="Helical" evidence="6">
    <location>
        <begin position="121"/>
        <end position="141"/>
    </location>
</feature>
<evidence type="ECO:0000259" key="8">
    <source>
        <dbReference type="Pfam" id="PF10337"/>
    </source>
</evidence>
<evidence type="ECO:0000313" key="11">
    <source>
        <dbReference type="Proteomes" id="UP000240883"/>
    </source>
</evidence>
<evidence type="ECO:0008006" key="12">
    <source>
        <dbReference type="Google" id="ProtNLM"/>
    </source>
</evidence>
<feature type="compositionally biased region" description="Low complexity" evidence="5">
    <location>
        <begin position="1032"/>
        <end position="1047"/>
    </location>
</feature>
<evidence type="ECO:0000256" key="2">
    <source>
        <dbReference type="ARBA" id="ARBA00022692"/>
    </source>
</evidence>
<dbReference type="InterPro" id="IPR018823">
    <property type="entry name" value="ArAE_2_N"/>
</dbReference>
<organism evidence="10 11">
    <name type="scientific">Corynespora cassiicola Philippines</name>
    <dbReference type="NCBI Taxonomy" id="1448308"/>
    <lineage>
        <taxon>Eukaryota</taxon>
        <taxon>Fungi</taxon>
        <taxon>Dikarya</taxon>
        <taxon>Ascomycota</taxon>
        <taxon>Pezizomycotina</taxon>
        <taxon>Dothideomycetes</taxon>
        <taxon>Pleosporomycetidae</taxon>
        <taxon>Pleosporales</taxon>
        <taxon>Corynesporascaceae</taxon>
        <taxon>Corynespora</taxon>
    </lineage>
</organism>
<dbReference type="Pfam" id="PF10337">
    <property type="entry name" value="ArAE_2_N"/>
    <property type="match status" value="1"/>
</dbReference>
<feature type="transmembrane region" description="Helical" evidence="6">
    <location>
        <begin position="728"/>
        <end position="746"/>
    </location>
</feature>
<feature type="transmembrane region" description="Helical" evidence="6">
    <location>
        <begin position="656"/>
        <end position="672"/>
    </location>
</feature>
<proteinExistence type="predicted"/>
<dbReference type="Pfam" id="PF13515">
    <property type="entry name" value="FUSC_2"/>
    <property type="match status" value="1"/>
</dbReference>
<evidence type="ECO:0000256" key="4">
    <source>
        <dbReference type="ARBA" id="ARBA00023136"/>
    </source>
</evidence>
<dbReference type="PANTHER" id="PTHR37994">
    <property type="entry name" value="ARAE_2_N DOMAIN-CONTAINING PROTEIN-RELATED"/>
    <property type="match status" value="1"/>
</dbReference>
<feature type="transmembrane region" description="Helical" evidence="6">
    <location>
        <begin position="186"/>
        <end position="204"/>
    </location>
</feature>
<evidence type="ECO:0000259" key="9">
    <source>
        <dbReference type="Pfam" id="PF13515"/>
    </source>
</evidence>